<proteinExistence type="predicted"/>
<dbReference type="InterPro" id="IPR011008">
    <property type="entry name" value="Dimeric_a/b-barrel"/>
</dbReference>
<feature type="transmembrane region" description="Helical" evidence="1">
    <location>
        <begin position="228"/>
        <end position="253"/>
    </location>
</feature>
<dbReference type="SUPFAM" id="SSF54909">
    <property type="entry name" value="Dimeric alpha+beta barrel"/>
    <property type="match status" value="2"/>
</dbReference>
<gene>
    <name evidence="3" type="ORF">HF577_17865</name>
</gene>
<comment type="caution">
    <text evidence="3">The sequence shown here is derived from an EMBL/GenBank/DDBJ whole genome shotgun (WGS) entry which is preliminary data.</text>
</comment>
<feature type="transmembrane region" description="Helical" evidence="1">
    <location>
        <begin position="299"/>
        <end position="319"/>
    </location>
</feature>
<evidence type="ECO:0000256" key="1">
    <source>
        <dbReference type="SAM" id="Phobius"/>
    </source>
</evidence>
<keyword evidence="3" id="KW-0560">Oxidoreductase</keyword>
<feature type="domain" description="ABM" evidence="2">
    <location>
        <begin position="113"/>
        <end position="182"/>
    </location>
</feature>
<keyword evidence="4" id="KW-1185">Reference proteome</keyword>
<evidence type="ECO:0000313" key="3">
    <source>
        <dbReference type="EMBL" id="NMH78945.1"/>
    </source>
</evidence>
<dbReference type="RefSeq" id="WP_169397012.1">
    <property type="nucleotide sequence ID" value="NZ_BAAAJH010000009.1"/>
</dbReference>
<evidence type="ECO:0000313" key="4">
    <source>
        <dbReference type="Proteomes" id="UP001296706"/>
    </source>
</evidence>
<feature type="transmembrane region" description="Helical" evidence="1">
    <location>
        <begin position="259"/>
        <end position="278"/>
    </location>
</feature>
<protein>
    <submittedName>
        <fullName evidence="3">Antibiotic biosynthesis monooxygenase</fullName>
    </submittedName>
</protein>
<reference evidence="3 4" key="1">
    <citation type="submission" date="2020-04" db="EMBL/GenBank/DDBJ databases">
        <authorList>
            <person name="Klaysubun C."/>
            <person name="Duangmal K."/>
            <person name="Lipun K."/>
        </authorList>
    </citation>
    <scope>NUCLEOTIDE SEQUENCE [LARGE SCALE GENOMIC DNA]</scope>
    <source>
        <strain evidence="3 4">JCM 11839</strain>
    </source>
</reference>
<dbReference type="EMBL" id="JAAXKY010000055">
    <property type="protein sequence ID" value="NMH78945.1"/>
    <property type="molecule type" value="Genomic_DNA"/>
</dbReference>
<dbReference type="Pfam" id="PF03992">
    <property type="entry name" value="ABM"/>
    <property type="match status" value="1"/>
</dbReference>
<keyword evidence="1" id="KW-0472">Membrane</keyword>
<accession>A0ABX1REV9</accession>
<dbReference type="GO" id="GO:0004497">
    <property type="term" value="F:monooxygenase activity"/>
    <property type="evidence" value="ECO:0007669"/>
    <property type="project" value="UniProtKB-KW"/>
</dbReference>
<dbReference type="InterPro" id="IPR007138">
    <property type="entry name" value="ABM_dom"/>
</dbReference>
<dbReference type="Proteomes" id="UP001296706">
    <property type="component" value="Unassembled WGS sequence"/>
</dbReference>
<dbReference type="InterPro" id="IPR038762">
    <property type="entry name" value="ABM_predict"/>
</dbReference>
<keyword evidence="1" id="KW-0812">Transmembrane</keyword>
<name>A0ABX1REV9_9PSEU</name>
<evidence type="ECO:0000259" key="2">
    <source>
        <dbReference type="Pfam" id="PF03992"/>
    </source>
</evidence>
<dbReference type="Gene3D" id="3.30.70.100">
    <property type="match status" value="2"/>
</dbReference>
<organism evidence="3 4">
    <name type="scientific">Pseudonocardia xinjiangensis</name>
    <dbReference type="NCBI Taxonomy" id="75289"/>
    <lineage>
        <taxon>Bacteria</taxon>
        <taxon>Bacillati</taxon>
        <taxon>Actinomycetota</taxon>
        <taxon>Actinomycetes</taxon>
        <taxon>Pseudonocardiales</taxon>
        <taxon>Pseudonocardiaceae</taxon>
        <taxon>Pseudonocardia</taxon>
    </lineage>
</organism>
<keyword evidence="1" id="KW-1133">Transmembrane helix</keyword>
<sequence length="327" mass="36529">MATASDKALEERATVIIGQQVRDGCSEAFEMWQNDLNAAAGTYPGFLGATITPPTPVQPDWVVVYRFDSLDHLRSWLNSATRQSFLDRGAAYFAGPPTQQVLTRGEDSGDALVTVVVTHRVRTEDTAAFLQWQSHVTAAEGEFPGFRGSEIFRPIEGVQDEWTTLYRFDSAATLDRWLTSGRRRELLDEGDRFHDFQLRTIDSSFGNWFAFDERGREAAPPSNVKSAVVVWVGLYPTAMVLTLGLAVLVPGLALWQSLLIGNLLSSFVMTYLTMPRYGNPLLRWWLRPAGDAPQPRTNLIGFVVAIAVNVVWAVVFFLVTDHFWTLP</sequence>
<dbReference type="PANTHER" id="PTHR40057:SF1">
    <property type="entry name" value="SLR1162 PROTEIN"/>
    <property type="match status" value="1"/>
</dbReference>
<dbReference type="PANTHER" id="PTHR40057">
    <property type="entry name" value="SLR1162 PROTEIN"/>
    <property type="match status" value="1"/>
</dbReference>
<keyword evidence="3" id="KW-0503">Monooxygenase</keyword>